<evidence type="ECO:0000256" key="2">
    <source>
        <dbReference type="SAM" id="MobiDB-lite"/>
    </source>
</evidence>
<keyword evidence="6" id="KW-1185">Reference proteome</keyword>
<dbReference type="Pfam" id="PF01391">
    <property type="entry name" value="Collagen"/>
    <property type="match status" value="2"/>
</dbReference>
<dbReference type="InterPro" id="IPR008160">
    <property type="entry name" value="Collagen"/>
</dbReference>
<dbReference type="Gene3D" id="3.10.100.10">
    <property type="entry name" value="Mannose-Binding Protein A, subunit A"/>
    <property type="match status" value="1"/>
</dbReference>
<feature type="compositionally biased region" description="Low complexity" evidence="2">
    <location>
        <begin position="85"/>
        <end position="104"/>
    </location>
</feature>
<evidence type="ECO:0000313" key="6">
    <source>
        <dbReference type="Proteomes" id="UP000094527"/>
    </source>
</evidence>
<evidence type="ECO:0000259" key="4">
    <source>
        <dbReference type="Pfam" id="PF20010"/>
    </source>
</evidence>
<feature type="region of interest" description="Disordered" evidence="2">
    <location>
        <begin position="51"/>
        <end position="215"/>
    </location>
</feature>
<dbReference type="AlphaFoldDB" id="A0A1D2MCM4"/>
<dbReference type="Gene3D" id="3.40.1620.70">
    <property type="match status" value="1"/>
</dbReference>
<dbReference type="InterPro" id="IPR016187">
    <property type="entry name" value="CTDL_fold"/>
</dbReference>
<dbReference type="Pfam" id="PF06482">
    <property type="entry name" value="Endostatin"/>
    <property type="match status" value="1"/>
</dbReference>
<feature type="domain" description="Collagen type XV/XVIII trimerization" evidence="4">
    <location>
        <begin position="385"/>
        <end position="433"/>
    </location>
</feature>
<evidence type="ECO:0000259" key="3">
    <source>
        <dbReference type="Pfam" id="PF06482"/>
    </source>
</evidence>
<dbReference type="OrthoDB" id="5983381at2759"/>
<sequence>MSTKLQFLANYLKDGPNVCNCNHTEILLKLPETLRGLPGTKGEMGVSGLAGVPGIPGSEGRQGIAGEKGERGDIGARGPEGIQGPKGEPGALGAAGLPGITGAPGKPGIPTFMSLDPDWRPRNLLKESMTRPGMPGPSGIKGESGLMGPKGDKGPEGEKGERGQTGAQGKKGERGYAGPKGDIGTPGMDGAPGAPGRMGQKGDTGPPGLNGNGGSLSLAEMLNTIETIKGIKGDIGLTGPQGDMGLPGLEGAKGNVGEQGAPGKTTVVQGEKGDKGKRGKPGLQGTPGPPGNMGIHGWPGRKGLPALSIQGPKGDKGEPARLPENFFSRGLPGPPGPPGLPGKNAEIIKPLYEPVLGQKGQQGLPGPPGSRNEYFESSSKVVPSAVVFLSMDGMLKVTEYSPTGTIAYVKEEQNIFVRVANGWKPILMGDLIKSSPVKVYKVATPEVPVRLQFQAPSLVNSANSRGTNQIRLAALNDPSSGDIGGVRGADYSCYRQARNSNLQGTFRAFLSSWVQNLDSLVKYSDRNLPVVNTKGKVLFSSWTDIFTSGGKFVMNPPQIYSFSGRNVLSDFHWPKKMIWHGADGTGTRASHSYCDAWHTDSVSNKGLASDLLKQELMGQEKVSCNHKLIVLCIEIASQHHYRKRRDLDSQNELVLQSSKYYNNLTFGEYTQFINEYDETNTSLKNYAETVI</sequence>
<evidence type="ECO:0000313" key="5">
    <source>
        <dbReference type="EMBL" id="ODM90730.1"/>
    </source>
</evidence>
<dbReference type="Pfam" id="PF20010">
    <property type="entry name" value="Collagen_trimer"/>
    <property type="match status" value="1"/>
</dbReference>
<dbReference type="InterPro" id="IPR045463">
    <property type="entry name" value="XV/XVIII_trimerization_dom"/>
</dbReference>
<name>A0A1D2MCM4_ORCCI</name>
<dbReference type="InterPro" id="IPR050149">
    <property type="entry name" value="Collagen_superfamily"/>
</dbReference>
<evidence type="ECO:0000256" key="1">
    <source>
        <dbReference type="ARBA" id="ARBA00023119"/>
    </source>
</evidence>
<feature type="compositionally biased region" description="Basic and acidic residues" evidence="2">
    <location>
        <begin position="117"/>
        <end position="129"/>
    </location>
</feature>
<keyword evidence="1 5" id="KW-0176">Collagen</keyword>
<protein>
    <submittedName>
        <fullName evidence="5">Collagen alpha-1(XV) chain</fullName>
    </submittedName>
</protein>
<gene>
    <name evidence="5" type="ORF">Ocin01_15951</name>
</gene>
<dbReference type="GO" id="GO:0005581">
    <property type="term" value="C:collagen trimer"/>
    <property type="evidence" value="ECO:0007669"/>
    <property type="project" value="UniProtKB-KW"/>
</dbReference>
<reference evidence="5 6" key="1">
    <citation type="journal article" date="2016" name="Genome Biol. Evol.">
        <title>Gene Family Evolution Reflects Adaptation to Soil Environmental Stressors in the Genome of the Collembolan Orchesella cincta.</title>
        <authorList>
            <person name="Faddeeva-Vakhrusheva A."/>
            <person name="Derks M.F."/>
            <person name="Anvar S.Y."/>
            <person name="Agamennone V."/>
            <person name="Suring W."/>
            <person name="Smit S."/>
            <person name="van Straalen N.M."/>
            <person name="Roelofs D."/>
        </authorList>
    </citation>
    <scope>NUCLEOTIDE SEQUENCE [LARGE SCALE GENOMIC DNA]</scope>
    <source>
        <tissue evidence="5">Mixed pool</tissue>
    </source>
</reference>
<feature type="domain" description="Collagenase NC10/endostatin" evidence="3">
    <location>
        <begin position="471"/>
        <end position="635"/>
    </location>
</feature>
<dbReference type="STRING" id="48709.A0A1D2MCM4"/>
<feature type="region of interest" description="Disordered" evidence="2">
    <location>
        <begin position="253"/>
        <end position="293"/>
    </location>
</feature>
<dbReference type="PANTHER" id="PTHR24023:SF1082">
    <property type="entry name" value="COLLAGEN TRIPLE HELIX REPEAT"/>
    <property type="match status" value="1"/>
</dbReference>
<dbReference type="EMBL" id="LJIJ01001818">
    <property type="protein sequence ID" value="ODM90730.1"/>
    <property type="molecule type" value="Genomic_DNA"/>
</dbReference>
<dbReference type="InterPro" id="IPR010515">
    <property type="entry name" value="Collagenase_NC10/endostatin"/>
</dbReference>
<comment type="caution">
    <text evidence="5">The sequence shown here is derived from an EMBL/GenBank/DDBJ whole genome shotgun (WGS) entry which is preliminary data.</text>
</comment>
<dbReference type="SUPFAM" id="SSF56436">
    <property type="entry name" value="C-type lectin-like"/>
    <property type="match status" value="1"/>
</dbReference>
<dbReference type="Proteomes" id="UP000094527">
    <property type="component" value="Unassembled WGS sequence"/>
</dbReference>
<organism evidence="5 6">
    <name type="scientific">Orchesella cincta</name>
    <name type="common">Springtail</name>
    <name type="synonym">Podura cincta</name>
    <dbReference type="NCBI Taxonomy" id="48709"/>
    <lineage>
        <taxon>Eukaryota</taxon>
        <taxon>Metazoa</taxon>
        <taxon>Ecdysozoa</taxon>
        <taxon>Arthropoda</taxon>
        <taxon>Hexapoda</taxon>
        <taxon>Collembola</taxon>
        <taxon>Entomobryomorpha</taxon>
        <taxon>Entomobryoidea</taxon>
        <taxon>Orchesellidae</taxon>
        <taxon>Orchesellinae</taxon>
        <taxon>Orchesella</taxon>
    </lineage>
</organism>
<accession>A0A1D2MCM4</accession>
<feature type="compositionally biased region" description="Basic and acidic residues" evidence="2">
    <location>
        <begin position="150"/>
        <end position="162"/>
    </location>
</feature>
<dbReference type="PANTHER" id="PTHR24023">
    <property type="entry name" value="COLLAGEN ALPHA"/>
    <property type="match status" value="1"/>
</dbReference>
<proteinExistence type="predicted"/>
<dbReference type="GO" id="GO:0031012">
    <property type="term" value="C:extracellular matrix"/>
    <property type="evidence" value="ECO:0007669"/>
    <property type="project" value="TreeGrafter"/>
</dbReference>
<dbReference type="GO" id="GO:0005615">
    <property type="term" value="C:extracellular space"/>
    <property type="evidence" value="ECO:0007669"/>
    <property type="project" value="TreeGrafter"/>
</dbReference>
<dbReference type="OMA" id="MRADYEC"/>
<dbReference type="InterPro" id="IPR016186">
    <property type="entry name" value="C-type_lectin-like/link_sf"/>
</dbReference>